<sequence>MAHTVENADVEIKVTVSGEATAEACGTLELDPEDGRHRTVHFWDSPRRSNGGVELPLLDDGLVIRLRKTKKSDKDDLTVKLRPCDPDRLPVGWRTPQEQEEWEFKIEEDWTGRNRVWAASLKADGDYGRPTTDDGQSGQPELTDEQRDLLDRAGFGCDRLKDLVALGPIGSVQWKPSLRDLIHPVTAELWTVADQGLSFLELSVRTGPAEASAAQELLVRTLRDRGLRVSDRPESKTRTAMTALARAMSR</sequence>
<reference evidence="3" key="1">
    <citation type="journal article" date="2019" name="Int. J. Syst. Evol. Microbiol.">
        <title>The Global Catalogue of Microorganisms (GCM) 10K type strain sequencing project: providing services to taxonomists for standard genome sequencing and annotation.</title>
        <authorList>
            <consortium name="The Broad Institute Genomics Platform"/>
            <consortium name="The Broad Institute Genome Sequencing Center for Infectious Disease"/>
            <person name="Wu L."/>
            <person name="Ma J."/>
        </authorList>
    </citation>
    <scope>NUCLEOTIDE SEQUENCE [LARGE SCALE GENOMIC DNA]</scope>
    <source>
        <strain evidence="3">JCM 13002</strain>
    </source>
</reference>
<evidence type="ECO:0000313" key="3">
    <source>
        <dbReference type="Proteomes" id="UP001499987"/>
    </source>
</evidence>
<name>A0ABP4ERD1_9ACTN</name>
<organism evidence="2 3">
    <name type="scientific">Kitasatospora arboriphila</name>
    <dbReference type="NCBI Taxonomy" id="258052"/>
    <lineage>
        <taxon>Bacteria</taxon>
        <taxon>Bacillati</taxon>
        <taxon>Actinomycetota</taxon>
        <taxon>Actinomycetes</taxon>
        <taxon>Kitasatosporales</taxon>
        <taxon>Streptomycetaceae</taxon>
        <taxon>Kitasatospora</taxon>
    </lineage>
</organism>
<gene>
    <name evidence="2" type="ORF">GCM10009663_76480</name>
</gene>
<comment type="caution">
    <text evidence="2">The sequence shown here is derived from an EMBL/GenBank/DDBJ whole genome shotgun (WGS) entry which is preliminary data.</text>
</comment>
<evidence type="ECO:0000313" key="2">
    <source>
        <dbReference type="EMBL" id="GAA1127110.1"/>
    </source>
</evidence>
<accession>A0ABP4ERD1</accession>
<evidence type="ECO:0008006" key="4">
    <source>
        <dbReference type="Google" id="ProtNLM"/>
    </source>
</evidence>
<proteinExistence type="predicted"/>
<dbReference type="Proteomes" id="UP001499987">
    <property type="component" value="Unassembled WGS sequence"/>
</dbReference>
<feature type="region of interest" description="Disordered" evidence="1">
    <location>
        <begin position="124"/>
        <end position="143"/>
    </location>
</feature>
<dbReference type="RefSeq" id="WP_344628387.1">
    <property type="nucleotide sequence ID" value="NZ_BAAALD010000167.1"/>
</dbReference>
<dbReference type="EMBL" id="BAAALD010000167">
    <property type="protein sequence ID" value="GAA1127110.1"/>
    <property type="molecule type" value="Genomic_DNA"/>
</dbReference>
<protein>
    <recommendedName>
        <fullName evidence="4">CYTH domain-containing protein</fullName>
    </recommendedName>
</protein>
<keyword evidence="3" id="KW-1185">Reference proteome</keyword>
<evidence type="ECO:0000256" key="1">
    <source>
        <dbReference type="SAM" id="MobiDB-lite"/>
    </source>
</evidence>